<sequence length="129" mass="14920">MPDRSSLNLHGLVFGPNGVERLCLFYEPVDQGGSNFHSIVWERSVNNVWRPHITITREQFQGGSTTRRWVSELFSLDPQRGWSALQVAEGDRPEGRLSVTYRYSWRTWDLVNNLEIGILKRCSDPFDPL</sequence>
<accession>A0A084XWM2</accession>
<protein>
    <submittedName>
        <fullName evidence="1">Uncharacterized protein</fullName>
    </submittedName>
</protein>
<reference evidence="1 2" key="1">
    <citation type="submission" date="2014-07" db="EMBL/GenBank/DDBJ databases">
        <title>Expanding our view of genomic diversity in Candidatus Accumulibacter clades.</title>
        <authorList>
            <person name="Skennerton C.T."/>
            <person name="Barr J.J."/>
            <person name="Slater F.R."/>
            <person name="Bond P.L."/>
            <person name="Tyson G.W."/>
        </authorList>
    </citation>
    <scope>NUCLEOTIDE SEQUENCE [LARGE SCALE GENOMIC DNA]</scope>
    <source>
        <strain evidence="2">SK-01</strain>
    </source>
</reference>
<proteinExistence type="predicted"/>
<name>A0A084XWM2_9PROT</name>
<organism evidence="1 2">
    <name type="scientific">Candidatus Accumulibacter vicinus</name>
    <dbReference type="NCBI Taxonomy" id="2954382"/>
    <lineage>
        <taxon>Bacteria</taxon>
        <taxon>Pseudomonadati</taxon>
        <taxon>Pseudomonadota</taxon>
        <taxon>Betaproteobacteria</taxon>
        <taxon>Candidatus Accumulibacter</taxon>
    </lineage>
</organism>
<gene>
    <name evidence="1" type="ORF">CAPSK01_003805</name>
</gene>
<comment type="caution">
    <text evidence="1">The sequence shown here is derived from an EMBL/GenBank/DDBJ whole genome shotgun (WGS) entry which is preliminary data.</text>
</comment>
<dbReference type="AlphaFoldDB" id="A0A084XWM2"/>
<dbReference type="Proteomes" id="UP000019812">
    <property type="component" value="Unassembled WGS sequence"/>
</dbReference>
<evidence type="ECO:0000313" key="2">
    <source>
        <dbReference type="Proteomes" id="UP000019812"/>
    </source>
</evidence>
<evidence type="ECO:0000313" key="1">
    <source>
        <dbReference type="EMBL" id="KFB66866.1"/>
    </source>
</evidence>
<dbReference type="EMBL" id="JDSS02000037">
    <property type="protein sequence ID" value="KFB66866.1"/>
    <property type="molecule type" value="Genomic_DNA"/>
</dbReference>